<evidence type="ECO:0000313" key="5">
    <source>
        <dbReference type="Proteomes" id="UP001168098"/>
    </source>
</evidence>
<dbReference type="EMBL" id="JARBHA010000010">
    <property type="protein sequence ID" value="KAJ9690481.1"/>
    <property type="molecule type" value="Genomic_DNA"/>
</dbReference>
<organism evidence="4 5">
    <name type="scientific">Vitis rotundifolia</name>
    <name type="common">Muscadine grape</name>
    <dbReference type="NCBI Taxonomy" id="103349"/>
    <lineage>
        <taxon>Eukaryota</taxon>
        <taxon>Viridiplantae</taxon>
        <taxon>Streptophyta</taxon>
        <taxon>Embryophyta</taxon>
        <taxon>Tracheophyta</taxon>
        <taxon>Spermatophyta</taxon>
        <taxon>Magnoliopsida</taxon>
        <taxon>eudicotyledons</taxon>
        <taxon>Gunneridae</taxon>
        <taxon>Pentapetalae</taxon>
        <taxon>rosids</taxon>
        <taxon>Vitales</taxon>
        <taxon>Vitaceae</taxon>
        <taxon>Viteae</taxon>
        <taxon>Vitis</taxon>
    </lineage>
</organism>
<name>A0AA38ZJZ8_VITRO</name>
<feature type="compositionally biased region" description="Basic residues" evidence="2">
    <location>
        <begin position="48"/>
        <end position="62"/>
    </location>
</feature>
<dbReference type="PRINTS" id="PR01218">
    <property type="entry name" value="PSTLEXTENSIN"/>
</dbReference>
<feature type="compositionally biased region" description="Pro residues" evidence="2">
    <location>
        <begin position="63"/>
        <end position="82"/>
    </location>
</feature>
<evidence type="ECO:0000256" key="2">
    <source>
        <dbReference type="SAM" id="MobiDB-lite"/>
    </source>
</evidence>
<keyword evidence="1 3" id="KW-0732">Signal</keyword>
<dbReference type="AlphaFoldDB" id="A0AA38ZJZ8"/>
<feature type="chain" id="PRO_5041357498" evidence="3">
    <location>
        <begin position="20"/>
        <end position="288"/>
    </location>
</feature>
<dbReference type="PANTHER" id="PTHR33470">
    <property type="entry name" value="OS01G0164075 PROTEIN"/>
    <property type="match status" value="1"/>
</dbReference>
<accession>A0AA38ZJZ8</accession>
<proteinExistence type="predicted"/>
<evidence type="ECO:0000313" key="4">
    <source>
        <dbReference type="EMBL" id="KAJ9690481.1"/>
    </source>
</evidence>
<dbReference type="GO" id="GO:0071944">
    <property type="term" value="C:cell periphery"/>
    <property type="evidence" value="ECO:0007669"/>
    <property type="project" value="TreeGrafter"/>
</dbReference>
<reference evidence="4 5" key="1">
    <citation type="journal article" date="2023" name="BMC Biotechnol.">
        <title>Vitis rotundifolia cv Carlos genome sequencing.</title>
        <authorList>
            <person name="Huff M."/>
            <person name="Hulse-Kemp A."/>
            <person name="Scheffler B."/>
            <person name="Youngblood R."/>
            <person name="Simpson S."/>
            <person name="Babiker E."/>
            <person name="Staton M."/>
        </authorList>
    </citation>
    <scope>NUCLEOTIDE SEQUENCE [LARGE SCALE GENOMIC DNA]</scope>
    <source>
        <tissue evidence="4">Leaf</tissue>
    </source>
</reference>
<evidence type="ECO:0000256" key="3">
    <source>
        <dbReference type="SAM" id="SignalP"/>
    </source>
</evidence>
<dbReference type="PANTHER" id="PTHR33470:SF22">
    <property type="entry name" value="POLLEN OLE E 1 ALLERGEN AND EXTENSIN FAMILY PROTEIN"/>
    <property type="match status" value="1"/>
</dbReference>
<feature type="region of interest" description="Disordered" evidence="2">
    <location>
        <begin position="35"/>
        <end position="145"/>
    </location>
</feature>
<sequence>MKCFVVSLLLLSCFTTVFGEEAEALTDGALPPHHRGGYYPPVEAPAPSHHHHGRHHHHHHQPPTHPPVHPPTRPPTHPPPTHPPHHPPAHYPPSHPPVHPPSHPPMHPPVHPPSHPPMHPPVHPPIHPPMHPPVHAPGHPPAHPPIHFPPRSLVAVQGVVYCKSCKYRGIDTLLGASPLLGATVKLQCNNTKYPLVVLGKTDKNGYFFIQAPKKITTFGAHKCKVSLVSSPSPTCNLATDLHFGLKGAILRPEKPPTGLPPPGPPPPYFIFSVGPFAFEPAKKVECPR</sequence>
<gene>
    <name evidence="4" type="ORF">PVL29_012900</name>
</gene>
<dbReference type="Proteomes" id="UP001168098">
    <property type="component" value="Unassembled WGS sequence"/>
</dbReference>
<evidence type="ECO:0000256" key="1">
    <source>
        <dbReference type="ARBA" id="ARBA00022729"/>
    </source>
</evidence>
<feature type="signal peptide" evidence="3">
    <location>
        <begin position="1"/>
        <end position="19"/>
    </location>
</feature>
<protein>
    <submittedName>
        <fullName evidence="4">Uncharacterized protein</fullName>
    </submittedName>
</protein>
<keyword evidence="5" id="KW-1185">Reference proteome</keyword>
<dbReference type="Pfam" id="PF01190">
    <property type="entry name" value="Pollen_Ole_e_1"/>
    <property type="match status" value="1"/>
</dbReference>
<feature type="compositionally biased region" description="Pro residues" evidence="2">
    <location>
        <begin position="89"/>
        <end position="145"/>
    </location>
</feature>
<dbReference type="InterPro" id="IPR003882">
    <property type="entry name" value="Pistil_extensin"/>
</dbReference>
<comment type="caution">
    <text evidence="4">The sequence shown here is derived from an EMBL/GenBank/DDBJ whole genome shotgun (WGS) entry which is preliminary data.</text>
</comment>